<keyword evidence="3" id="KW-1185">Reference proteome</keyword>
<protein>
    <submittedName>
        <fullName evidence="2">Small integral membrane protein 1</fullName>
    </submittedName>
</protein>
<evidence type="ECO:0000313" key="3">
    <source>
        <dbReference type="Proteomes" id="UP000298787"/>
    </source>
</evidence>
<dbReference type="InterPro" id="IPR031744">
    <property type="entry name" value="SMIM1"/>
</dbReference>
<dbReference type="PANTHER" id="PTHR38503">
    <property type="entry name" value="SMALL INTEGRAL MEMBRANE PROTEIN 1"/>
    <property type="match status" value="1"/>
</dbReference>
<reference evidence="2 3" key="1">
    <citation type="submission" date="2019-01" db="EMBL/GenBank/DDBJ databases">
        <title>Genome Assembly of Collichthys lucidus.</title>
        <authorList>
            <person name="Cai M."/>
            <person name="Xiao S."/>
        </authorList>
    </citation>
    <scope>NUCLEOTIDE SEQUENCE [LARGE SCALE GENOMIC DNA]</scope>
    <source>
        <strain evidence="2">JT15FE1705JMU</strain>
        <tissue evidence="2">Muscle</tissue>
    </source>
</reference>
<sequence>MRSNSAGNVQYDRWNEGNIDMNVEASQSTMMRLYNKACIGSTGVGVKTAGALAALVSIYILGYLTGYYIHRC</sequence>
<name>A0A4U5URH2_COLLU</name>
<gene>
    <name evidence="2" type="ORF">D9C73_011309</name>
</gene>
<keyword evidence="1" id="KW-0472">Membrane</keyword>
<feature type="transmembrane region" description="Helical" evidence="1">
    <location>
        <begin position="49"/>
        <end position="69"/>
    </location>
</feature>
<organism evidence="2 3">
    <name type="scientific">Collichthys lucidus</name>
    <name type="common">Big head croaker</name>
    <name type="synonym">Sciaena lucida</name>
    <dbReference type="NCBI Taxonomy" id="240159"/>
    <lineage>
        <taxon>Eukaryota</taxon>
        <taxon>Metazoa</taxon>
        <taxon>Chordata</taxon>
        <taxon>Craniata</taxon>
        <taxon>Vertebrata</taxon>
        <taxon>Euteleostomi</taxon>
        <taxon>Actinopterygii</taxon>
        <taxon>Neopterygii</taxon>
        <taxon>Teleostei</taxon>
        <taxon>Neoteleostei</taxon>
        <taxon>Acanthomorphata</taxon>
        <taxon>Eupercaria</taxon>
        <taxon>Sciaenidae</taxon>
        <taxon>Collichthys</taxon>
    </lineage>
</organism>
<keyword evidence="1" id="KW-0812">Transmembrane</keyword>
<proteinExistence type="predicted"/>
<dbReference type="Pfam" id="PF15875">
    <property type="entry name" value="DUF4731"/>
    <property type="match status" value="1"/>
</dbReference>
<keyword evidence="1" id="KW-1133">Transmembrane helix</keyword>
<dbReference type="AlphaFoldDB" id="A0A4U5URH2"/>
<dbReference type="PANTHER" id="PTHR38503:SF1">
    <property type="entry name" value="SMALL INTEGRAL MEMBRANE PROTEIN 1"/>
    <property type="match status" value="1"/>
</dbReference>
<dbReference type="EMBL" id="CM014087">
    <property type="protein sequence ID" value="TKS77218.1"/>
    <property type="molecule type" value="Genomic_DNA"/>
</dbReference>
<evidence type="ECO:0000313" key="2">
    <source>
        <dbReference type="EMBL" id="TKS77218.1"/>
    </source>
</evidence>
<dbReference type="Proteomes" id="UP000298787">
    <property type="component" value="Chromosome 10"/>
</dbReference>
<accession>A0A4U5URH2</accession>
<evidence type="ECO:0000256" key="1">
    <source>
        <dbReference type="SAM" id="Phobius"/>
    </source>
</evidence>